<dbReference type="SUPFAM" id="SSF46785">
    <property type="entry name" value="Winged helix' DNA-binding domain"/>
    <property type="match status" value="1"/>
</dbReference>
<dbReference type="PIRSF" id="PIRSF005739">
    <property type="entry name" value="O-mtase"/>
    <property type="match status" value="1"/>
</dbReference>
<evidence type="ECO:0000313" key="7">
    <source>
        <dbReference type="EMBL" id="APU14682.1"/>
    </source>
</evidence>
<evidence type="ECO:0000259" key="6">
    <source>
        <dbReference type="Pfam" id="PF08100"/>
    </source>
</evidence>
<dbReference type="InterPro" id="IPR016461">
    <property type="entry name" value="COMT-like"/>
</dbReference>
<keyword evidence="2 7" id="KW-0808">Transferase</keyword>
<evidence type="ECO:0000256" key="4">
    <source>
        <dbReference type="PIRSR" id="PIRSR005739-1"/>
    </source>
</evidence>
<dbReference type="InterPro" id="IPR036390">
    <property type="entry name" value="WH_DNA-bd_sf"/>
</dbReference>
<keyword evidence="1 7" id="KW-0489">Methyltransferase</keyword>
<dbReference type="CDD" id="cd02440">
    <property type="entry name" value="AdoMet_MTases"/>
    <property type="match status" value="1"/>
</dbReference>
<sequence>MPEHESELDAARQATSLIFGFAFSQMLGTAVRLGIPDLIGETSKTVADLAAETGTDHDALRRLLRALGQLGVVVTTGDDSVELSPLGRLFRSQAPHSLHPMAELYGDPAWWQAWGSLEASIRTGRPGFDAVFGTGFFDHLGTDPALAARFHRAMSTISEIQLPDTVRGISFTQGERLVDVGGGDGTLLAAILAAGPSLHGTVFDTEAALERATEMLRKAGVADRADTEAGDFFATVPAGRDVYLLKNILHDWDDESCVRILRNCRTAMQPNGRVLVITALVPDWDQPTEDANLMTAFGDMEMLVMTTGRERTVGEYERLFDQAGLRLGGTVTLSTELDSHVVTALPR</sequence>
<dbReference type="Proteomes" id="UP000185511">
    <property type="component" value="Chromosome"/>
</dbReference>
<name>A0AAC9LBS5_9PSEU</name>
<dbReference type="RefSeq" id="WP_075764451.1">
    <property type="nucleotide sequence ID" value="NZ_CP016076.1"/>
</dbReference>
<dbReference type="InterPro" id="IPR001077">
    <property type="entry name" value="COMT_C"/>
</dbReference>
<dbReference type="GO" id="GO:0030739">
    <property type="term" value="F:O-demethylpuromycin O-methyltransferase activity"/>
    <property type="evidence" value="ECO:0007669"/>
    <property type="project" value="UniProtKB-EC"/>
</dbReference>
<evidence type="ECO:0000256" key="1">
    <source>
        <dbReference type="ARBA" id="ARBA00022603"/>
    </source>
</evidence>
<evidence type="ECO:0000256" key="2">
    <source>
        <dbReference type="ARBA" id="ARBA00022679"/>
    </source>
</evidence>
<feature type="domain" description="O-methyltransferase C-terminal" evidence="5">
    <location>
        <begin position="114"/>
        <end position="325"/>
    </location>
</feature>
<accession>A0AAC9LBS5</accession>
<dbReference type="Pfam" id="PF08100">
    <property type="entry name" value="Dimerisation"/>
    <property type="match status" value="1"/>
</dbReference>
<evidence type="ECO:0000313" key="8">
    <source>
        <dbReference type="Proteomes" id="UP000185511"/>
    </source>
</evidence>
<dbReference type="InterPro" id="IPR012967">
    <property type="entry name" value="COMT_dimerisation"/>
</dbReference>
<dbReference type="EMBL" id="CP016076">
    <property type="protein sequence ID" value="APU14682.1"/>
    <property type="molecule type" value="Genomic_DNA"/>
</dbReference>
<reference evidence="8" key="1">
    <citation type="submission" date="2016-06" db="EMBL/GenBank/DDBJ databases">
        <title>Complete genome sequence of Actinoalloteichus fjordicus DSM 46855 (=ADI127-17), type strain of the new species Actinoalloteichus fjordicus.</title>
        <authorList>
            <person name="Ruckert C."/>
            <person name="Nouioui I."/>
            <person name="Willmese J."/>
            <person name="van Wezel G."/>
            <person name="Klenk H.-P."/>
            <person name="Kalinowski J."/>
            <person name="Zotchev S.B."/>
        </authorList>
    </citation>
    <scope>NUCLEOTIDE SEQUENCE [LARGE SCALE GENOMIC DNA]</scope>
    <source>
        <strain evidence="8">ADI127-7</strain>
    </source>
</reference>
<dbReference type="AlphaFoldDB" id="A0AAC9LBS5"/>
<gene>
    <name evidence="7" type="ORF">UA74_13120</name>
</gene>
<dbReference type="InterPro" id="IPR029063">
    <property type="entry name" value="SAM-dependent_MTases_sf"/>
</dbReference>
<dbReference type="GO" id="GO:0046983">
    <property type="term" value="F:protein dimerization activity"/>
    <property type="evidence" value="ECO:0007669"/>
    <property type="project" value="InterPro"/>
</dbReference>
<proteinExistence type="predicted"/>
<dbReference type="PANTHER" id="PTHR43712:SF2">
    <property type="entry name" value="O-METHYLTRANSFERASE CICE"/>
    <property type="match status" value="1"/>
</dbReference>
<dbReference type="Gene3D" id="1.10.10.10">
    <property type="entry name" value="Winged helix-like DNA-binding domain superfamily/Winged helix DNA-binding domain"/>
    <property type="match status" value="1"/>
</dbReference>
<evidence type="ECO:0000256" key="3">
    <source>
        <dbReference type="ARBA" id="ARBA00022691"/>
    </source>
</evidence>
<dbReference type="Pfam" id="PF00891">
    <property type="entry name" value="Methyltransf_2"/>
    <property type="match status" value="1"/>
</dbReference>
<dbReference type="GO" id="GO:0008171">
    <property type="term" value="F:O-methyltransferase activity"/>
    <property type="evidence" value="ECO:0007669"/>
    <property type="project" value="InterPro"/>
</dbReference>
<dbReference type="InterPro" id="IPR036388">
    <property type="entry name" value="WH-like_DNA-bd_sf"/>
</dbReference>
<organism evidence="7 8">
    <name type="scientific">Actinoalloteichus fjordicus</name>
    <dbReference type="NCBI Taxonomy" id="1612552"/>
    <lineage>
        <taxon>Bacteria</taxon>
        <taxon>Bacillati</taxon>
        <taxon>Actinomycetota</taxon>
        <taxon>Actinomycetes</taxon>
        <taxon>Pseudonocardiales</taxon>
        <taxon>Pseudonocardiaceae</taxon>
        <taxon>Actinoalloteichus</taxon>
    </lineage>
</organism>
<dbReference type="SUPFAM" id="SSF53335">
    <property type="entry name" value="S-adenosyl-L-methionine-dependent methyltransferases"/>
    <property type="match status" value="1"/>
</dbReference>
<keyword evidence="3" id="KW-0949">S-adenosyl-L-methionine</keyword>
<dbReference type="GO" id="GO:0032259">
    <property type="term" value="P:methylation"/>
    <property type="evidence" value="ECO:0007669"/>
    <property type="project" value="UniProtKB-KW"/>
</dbReference>
<feature type="active site" description="Proton acceptor" evidence="4">
    <location>
        <position position="250"/>
    </location>
</feature>
<evidence type="ECO:0000259" key="5">
    <source>
        <dbReference type="Pfam" id="PF00891"/>
    </source>
</evidence>
<dbReference type="EC" id="2.1.1.38" evidence="7"/>
<feature type="domain" description="O-methyltransferase dimerisation" evidence="6">
    <location>
        <begin position="16"/>
        <end position="90"/>
    </location>
</feature>
<dbReference type="PANTHER" id="PTHR43712">
    <property type="entry name" value="PUTATIVE (AFU_ORTHOLOGUE AFUA_4G14580)-RELATED"/>
    <property type="match status" value="1"/>
</dbReference>
<protein>
    <submittedName>
        <fullName evidence="7">O-methyltransferase</fullName>
        <ecNumber evidence="7">2.1.1.38</ecNumber>
    </submittedName>
</protein>
<dbReference type="Gene3D" id="3.40.50.150">
    <property type="entry name" value="Vaccinia Virus protein VP39"/>
    <property type="match status" value="1"/>
</dbReference>
<dbReference type="PROSITE" id="PS51683">
    <property type="entry name" value="SAM_OMT_II"/>
    <property type="match status" value="1"/>
</dbReference>
<keyword evidence="8" id="KW-1185">Reference proteome</keyword>
<dbReference type="KEGG" id="acad:UA74_13120"/>
<dbReference type="Gene3D" id="1.10.287.1350">
    <property type="match status" value="1"/>
</dbReference>